<protein>
    <submittedName>
        <fullName evidence="1">Uncharacterized protein</fullName>
    </submittedName>
</protein>
<accession>A0A2S6HGC1</accession>
<name>A0A2S6HGC1_9GAMM</name>
<dbReference type="EMBL" id="PTIZ01000003">
    <property type="protein sequence ID" value="PPK76528.1"/>
    <property type="molecule type" value="Genomic_DNA"/>
</dbReference>
<gene>
    <name evidence="1" type="ORF">B0F87_103135</name>
</gene>
<sequence length="44" mass="5075">MSFIFSTAQLTEIQRLFGIADQRNANGNQRGQFQSIWPINQTVF</sequence>
<organism evidence="1 2">
    <name type="scientific">Methylobacter tundripaludum</name>
    <dbReference type="NCBI Taxonomy" id="173365"/>
    <lineage>
        <taxon>Bacteria</taxon>
        <taxon>Pseudomonadati</taxon>
        <taxon>Pseudomonadota</taxon>
        <taxon>Gammaproteobacteria</taxon>
        <taxon>Methylococcales</taxon>
        <taxon>Methylococcaceae</taxon>
        <taxon>Methylobacter</taxon>
    </lineage>
</organism>
<reference evidence="1 2" key="1">
    <citation type="submission" date="2018-02" db="EMBL/GenBank/DDBJ databases">
        <title>Subsurface microbial communities from deep shales in Ohio and West Virginia, USA.</title>
        <authorList>
            <person name="Wrighton K."/>
        </authorList>
    </citation>
    <scope>NUCLEOTIDE SEQUENCE [LARGE SCALE GENOMIC DNA]</scope>
    <source>
        <strain evidence="1 2">OWC-DMM</strain>
    </source>
</reference>
<proteinExistence type="predicted"/>
<dbReference type="AlphaFoldDB" id="A0A2S6HGC1"/>
<evidence type="ECO:0000313" key="1">
    <source>
        <dbReference type="EMBL" id="PPK76528.1"/>
    </source>
</evidence>
<evidence type="ECO:0000313" key="2">
    <source>
        <dbReference type="Proteomes" id="UP000240010"/>
    </source>
</evidence>
<comment type="caution">
    <text evidence="1">The sequence shown here is derived from an EMBL/GenBank/DDBJ whole genome shotgun (WGS) entry which is preliminary data.</text>
</comment>
<dbReference type="Proteomes" id="UP000240010">
    <property type="component" value="Unassembled WGS sequence"/>
</dbReference>